<protein>
    <submittedName>
        <fullName evidence="2">Uncharacterized protein</fullName>
    </submittedName>
</protein>
<feature type="chain" id="PRO_5012032038" evidence="1">
    <location>
        <begin position="34"/>
        <end position="160"/>
    </location>
</feature>
<keyword evidence="1" id="KW-0732">Signal</keyword>
<evidence type="ECO:0000313" key="3">
    <source>
        <dbReference type="Proteomes" id="UP000193431"/>
    </source>
</evidence>
<dbReference type="EMBL" id="CP019344">
    <property type="protein sequence ID" value="ARN78000.1"/>
    <property type="molecule type" value="Genomic_DNA"/>
</dbReference>
<accession>A0A1W6MK75</accession>
<feature type="signal peptide" evidence="1">
    <location>
        <begin position="1"/>
        <end position="33"/>
    </location>
</feature>
<dbReference type="Proteomes" id="UP000193431">
    <property type="component" value="Chromosome"/>
</dbReference>
<evidence type="ECO:0000256" key="1">
    <source>
        <dbReference type="SAM" id="SignalP"/>
    </source>
</evidence>
<evidence type="ECO:0000313" key="2">
    <source>
        <dbReference type="EMBL" id="ARN78000.1"/>
    </source>
</evidence>
<organism evidence="2 3">
    <name type="scientific">Nonlabens spongiae</name>
    <dbReference type="NCBI Taxonomy" id="331648"/>
    <lineage>
        <taxon>Bacteria</taxon>
        <taxon>Pseudomonadati</taxon>
        <taxon>Bacteroidota</taxon>
        <taxon>Flavobacteriia</taxon>
        <taxon>Flavobacteriales</taxon>
        <taxon>Flavobacteriaceae</taxon>
        <taxon>Nonlabens</taxon>
    </lineage>
</organism>
<reference evidence="2 3" key="1">
    <citation type="submission" date="2016-11" db="EMBL/GenBank/DDBJ databases">
        <title>Trade-off between light-utilization and light-protection in marine flavobacteria.</title>
        <authorList>
            <person name="Kumagai Y."/>
        </authorList>
    </citation>
    <scope>NUCLEOTIDE SEQUENCE [LARGE SCALE GENOMIC DNA]</scope>
    <source>
        <strain evidence="2 3">JCM 13191</strain>
    </source>
</reference>
<keyword evidence="3" id="KW-1185">Reference proteome</keyword>
<sequence length="160" mass="17143">MNKINLLYLYINKLNMKRFTLLLAIICFGLSMAQDTQLTFTNGSSCQVELKGIVHNSSNCNFDSEIPQIVPGGGTVTLNAPLGTEFIAARVFYNNNLFIVDNSDCANTGSSTQNCVAGGPITSSVRLITFNGGSCSGLNAELSYKCDNTPGLAIVQLNPY</sequence>
<dbReference type="AlphaFoldDB" id="A0A1W6MK75"/>
<proteinExistence type="predicted"/>
<gene>
    <name evidence="2" type="ORF">BST97_08290</name>
</gene>
<name>A0A1W6MK75_9FLAO</name>